<dbReference type="AlphaFoldDB" id="A0A7W5BDT0"/>
<dbReference type="EMBL" id="JACHXD010000015">
    <property type="protein sequence ID" value="MBB3121284.1"/>
    <property type="molecule type" value="Genomic_DNA"/>
</dbReference>
<accession>A0A7W5BDT0</accession>
<dbReference type="Gene3D" id="1.10.3510.10">
    <property type="entry name" value="NMB0513-like"/>
    <property type="match status" value="1"/>
</dbReference>
<keyword evidence="2" id="KW-1185">Reference proteome</keyword>
<dbReference type="Pfam" id="PF04591">
    <property type="entry name" value="DUF596"/>
    <property type="match status" value="1"/>
</dbReference>
<reference evidence="1 2" key="1">
    <citation type="submission" date="2020-08" db="EMBL/GenBank/DDBJ databases">
        <title>Genomic Encyclopedia of Type Strains, Phase III (KMG-III): the genomes of soil and plant-associated and newly described type strains.</title>
        <authorList>
            <person name="Whitman W."/>
        </authorList>
    </citation>
    <scope>NUCLEOTIDE SEQUENCE [LARGE SCALE GENOMIC DNA]</scope>
    <source>
        <strain evidence="1 2">CECT 8897</strain>
    </source>
</reference>
<dbReference type="InterPro" id="IPR007670">
    <property type="entry name" value="DUF596"/>
</dbReference>
<gene>
    <name evidence="1" type="ORF">FHS03_004362</name>
</gene>
<protein>
    <recommendedName>
        <fullName evidence="3">DUF596 domain-containing protein</fullName>
    </recommendedName>
</protein>
<name>A0A7W5BDT0_9BURK</name>
<comment type="caution">
    <text evidence="1">The sequence shown here is derived from an EMBL/GenBank/DDBJ whole genome shotgun (WGS) entry which is preliminary data.</text>
</comment>
<dbReference type="RefSeq" id="WP_183443012.1">
    <property type="nucleotide sequence ID" value="NZ_JACHXD010000015.1"/>
</dbReference>
<dbReference type="InterPro" id="IPR023138">
    <property type="entry name" value="NMB0513-like_sf"/>
</dbReference>
<sequence length="139" mass="15674">MTDYLTTQERQDIDSELHLLAALAYGMNLGAIWCQTKPAASLPWRKSAFLYILRNLLEQNKVKIGRGGGIVDGSAEEICRLFDLAWPSWQEFDDDEFVTVLPYQIAGDSSWRTHYWTPGDAVWIDSSGAESWSIDAEIG</sequence>
<evidence type="ECO:0008006" key="3">
    <source>
        <dbReference type="Google" id="ProtNLM"/>
    </source>
</evidence>
<dbReference type="SUPFAM" id="SSF160472">
    <property type="entry name" value="NMB0513-like"/>
    <property type="match status" value="1"/>
</dbReference>
<evidence type="ECO:0000313" key="2">
    <source>
        <dbReference type="Proteomes" id="UP000541535"/>
    </source>
</evidence>
<organism evidence="1 2">
    <name type="scientific">Pseudoduganella violacea</name>
    <dbReference type="NCBI Taxonomy" id="1715466"/>
    <lineage>
        <taxon>Bacteria</taxon>
        <taxon>Pseudomonadati</taxon>
        <taxon>Pseudomonadota</taxon>
        <taxon>Betaproteobacteria</taxon>
        <taxon>Burkholderiales</taxon>
        <taxon>Oxalobacteraceae</taxon>
        <taxon>Telluria group</taxon>
        <taxon>Pseudoduganella</taxon>
    </lineage>
</organism>
<proteinExistence type="predicted"/>
<dbReference type="Proteomes" id="UP000541535">
    <property type="component" value="Unassembled WGS sequence"/>
</dbReference>
<evidence type="ECO:0000313" key="1">
    <source>
        <dbReference type="EMBL" id="MBB3121284.1"/>
    </source>
</evidence>